<dbReference type="InterPro" id="IPR050979">
    <property type="entry name" value="LD-transpeptidase"/>
</dbReference>
<dbReference type="Pfam" id="PF03734">
    <property type="entry name" value="YkuD"/>
    <property type="match status" value="1"/>
</dbReference>
<evidence type="ECO:0000256" key="6">
    <source>
        <dbReference type="ARBA" id="ARBA00022960"/>
    </source>
</evidence>
<comment type="caution">
    <text evidence="13">The sequence shown here is derived from an EMBL/GenBank/DDBJ whole genome shotgun (WGS) entry which is preliminary data.</text>
</comment>
<evidence type="ECO:0000256" key="9">
    <source>
        <dbReference type="PROSITE-ProRule" id="PRU01373"/>
    </source>
</evidence>
<keyword evidence="7 9" id="KW-0573">Peptidoglycan synthesis</keyword>
<keyword evidence="11" id="KW-0472">Membrane</keyword>
<dbReference type="InterPro" id="IPR011990">
    <property type="entry name" value="TPR-like_helical_dom_sf"/>
</dbReference>
<gene>
    <name evidence="13" type="ORF">ACFSX3_02990</name>
</gene>
<feature type="active site" description="Nucleophile" evidence="9">
    <location>
        <position position="427"/>
    </location>
</feature>
<evidence type="ECO:0000256" key="7">
    <source>
        <dbReference type="ARBA" id="ARBA00022984"/>
    </source>
</evidence>
<evidence type="ECO:0000256" key="8">
    <source>
        <dbReference type="ARBA" id="ARBA00023316"/>
    </source>
</evidence>
<keyword evidence="6 9" id="KW-0133">Cell shape</keyword>
<dbReference type="Gene3D" id="1.25.40.10">
    <property type="entry name" value="Tetratricopeptide repeat domain"/>
    <property type="match status" value="1"/>
</dbReference>
<feature type="domain" description="L,D-TPase catalytic" evidence="12">
    <location>
        <begin position="342"/>
        <end position="451"/>
    </location>
</feature>
<evidence type="ECO:0000313" key="13">
    <source>
        <dbReference type="EMBL" id="MFD2408816.1"/>
    </source>
</evidence>
<evidence type="ECO:0000256" key="4">
    <source>
        <dbReference type="ARBA" id="ARBA00022679"/>
    </source>
</evidence>
<dbReference type="RefSeq" id="WP_379256839.1">
    <property type="nucleotide sequence ID" value="NZ_JBHSVQ010000001.1"/>
</dbReference>
<evidence type="ECO:0000256" key="1">
    <source>
        <dbReference type="ARBA" id="ARBA00004752"/>
    </source>
</evidence>
<keyword evidence="14" id="KW-1185">Reference proteome</keyword>
<evidence type="ECO:0000313" key="14">
    <source>
        <dbReference type="Proteomes" id="UP001597448"/>
    </source>
</evidence>
<dbReference type="InterPro" id="IPR038063">
    <property type="entry name" value="Transpep_catalytic_dom"/>
</dbReference>
<dbReference type="Proteomes" id="UP001597448">
    <property type="component" value="Unassembled WGS sequence"/>
</dbReference>
<dbReference type="EMBL" id="JBHUKY010000008">
    <property type="protein sequence ID" value="MFD2408816.1"/>
    <property type="molecule type" value="Genomic_DNA"/>
</dbReference>
<organism evidence="13 14">
    <name type="scientific">Paenibacillus rhizoplanae</name>
    <dbReference type="NCBI Taxonomy" id="1917181"/>
    <lineage>
        <taxon>Bacteria</taxon>
        <taxon>Bacillati</taxon>
        <taxon>Bacillota</taxon>
        <taxon>Bacilli</taxon>
        <taxon>Bacillales</taxon>
        <taxon>Paenibacillaceae</taxon>
        <taxon>Paenibacillus</taxon>
    </lineage>
</organism>
<dbReference type="PANTHER" id="PTHR30582">
    <property type="entry name" value="L,D-TRANSPEPTIDASE"/>
    <property type="match status" value="1"/>
</dbReference>
<reference evidence="14" key="1">
    <citation type="journal article" date="2019" name="Int. J. Syst. Evol. Microbiol.">
        <title>The Global Catalogue of Microorganisms (GCM) 10K type strain sequencing project: providing services to taxonomists for standard genome sequencing and annotation.</title>
        <authorList>
            <consortium name="The Broad Institute Genomics Platform"/>
            <consortium name="The Broad Institute Genome Sequencing Center for Infectious Disease"/>
            <person name="Wu L."/>
            <person name="Ma J."/>
        </authorList>
    </citation>
    <scope>NUCLEOTIDE SEQUENCE [LARGE SCALE GENOMIC DNA]</scope>
    <source>
        <strain evidence="14">CCM 8725</strain>
    </source>
</reference>
<feature type="region of interest" description="Disordered" evidence="10">
    <location>
        <begin position="464"/>
        <end position="485"/>
    </location>
</feature>
<dbReference type="PROSITE" id="PS52029">
    <property type="entry name" value="LD_TPASE"/>
    <property type="match status" value="1"/>
</dbReference>
<proteinExistence type="inferred from homology"/>
<evidence type="ECO:0000256" key="11">
    <source>
        <dbReference type="SAM" id="Phobius"/>
    </source>
</evidence>
<feature type="transmembrane region" description="Helical" evidence="11">
    <location>
        <begin position="95"/>
        <end position="115"/>
    </location>
</feature>
<keyword evidence="3" id="KW-0328">Glycosyltransferase</keyword>
<keyword evidence="5" id="KW-0378">Hydrolase</keyword>
<accession>A0ABW5F7R0</accession>
<evidence type="ECO:0000256" key="3">
    <source>
        <dbReference type="ARBA" id="ARBA00022676"/>
    </source>
</evidence>
<dbReference type="Gene3D" id="2.40.440.10">
    <property type="entry name" value="L,D-transpeptidase catalytic domain-like"/>
    <property type="match status" value="1"/>
</dbReference>
<dbReference type="SUPFAM" id="SSF48452">
    <property type="entry name" value="TPR-like"/>
    <property type="match status" value="1"/>
</dbReference>
<evidence type="ECO:0000259" key="12">
    <source>
        <dbReference type="PROSITE" id="PS52029"/>
    </source>
</evidence>
<keyword evidence="11" id="KW-0812">Transmembrane</keyword>
<dbReference type="SUPFAM" id="SSF141523">
    <property type="entry name" value="L,D-transpeptidase catalytic domain-like"/>
    <property type="match status" value="1"/>
</dbReference>
<feature type="region of interest" description="Disordered" evidence="10">
    <location>
        <begin position="302"/>
        <end position="332"/>
    </location>
</feature>
<comment type="pathway">
    <text evidence="1 9">Cell wall biogenesis; peptidoglycan biosynthesis.</text>
</comment>
<dbReference type="PANTHER" id="PTHR30582:SF24">
    <property type="entry name" value="L,D-TRANSPEPTIDASE ERFK_SRFK-RELATED"/>
    <property type="match status" value="1"/>
</dbReference>
<evidence type="ECO:0000256" key="10">
    <source>
        <dbReference type="SAM" id="MobiDB-lite"/>
    </source>
</evidence>
<keyword evidence="8 9" id="KW-0961">Cell wall biogenesis/degradation</keyword>
<dbReference type="InterPro" id="IPR005490">
    <property type="entry name" value="LD_TPept_cat_dom"/>
</dbReference>
<feature type="active site" description="Proton donor/acceptor" evidence="9">
    <location>
        <position position="411"/>
    </location>
</feature>
<keyword evidence="11" id="KW-1133">Transmembrane helix</keyword>
<sequence>MTTELKVEANMKNAQHLKAYVQMHPDNKMAWYLLGKEYYKNGQYGKANYCYNQAGEVYEAFERSKVPADMLQQYEEGLLESARERQTARLRKRRVLLALMLLLLLLIPAAVAPGLQPDNAGIAAPVAAVSAVLPETAEERPVSPQEPASLDFTAVAADAAAGGGGLAAILKSAKTPSATALLGMKRSGKWLLWKKGLPLEATLAKSGEGRIVYQSYNPAACACQPPDSAELKQQGLSWQKQQEELAVLWSALRAYKNSKGAYPEAVQELVKPFPANVLGGITPLMKEAFAPLRAAARGEAPLLSASPQPSGGQDAGTPGQEQTGGGRPAAGPGEKLFFKEPLAIIVDKQNHRLAVTSGNVIVRNYAVGLGGDKTPEGEFAIKDKVVNPNGRDNGEFGSRGMQLSDSNYAIHGTNEPDSIGKDESLGCIRMSRKDVEELFAMVPIGTKVQISQGVLPEELVVPEERFPSDSPRNQTNPHKVYHWLN</sequence>
<comment type="similarity">
    <text evidence="2">Belongs to the YkuD family.</text>
</comment>
<name>A0ABW5F7R0_9BACL</name>
<dbReference type="CDD" id="cd16913">
    <property type="entry name" value="YkuD_like"/>
    <property type="match status" value="1"/>
</dbReference>
<protein>
    <submittedName>
        <fullName evidence="13">L,D-transpeptidase family protein</fullName>
    </submittedName>
</protein>
<keyword evidence="4" id="KW-0808">Transferase</keyword>
<evidence type="ECO:0000256" key="2">
    <source>
        <dbReference type="ARBA" id="ARBA00005992"/>
    </source>
</evidence>
<evidence type="ECO:0000256" key="5">
    <source>
        <dbReference type="ARBA" id="ARBA00022801"/>
    </source>
</evidence>